<dbReference type="Proteomes" id="UP001231109">
    <property type="component" value="Unassembled WGS sequence"/>
</dbReference>
<keyword evidence="2" id="KW-1185">Reference proteome</keyword>
<comment type="caution">
    <text evidence="1">The sequence shown here is derived from an EMBL/GenBank/DDBJ whole genome shotgun (WGS) entry which is preliminary data.</text>
</comment>
<sequence>ALDIAIEIAKLGCQVQVVEPNISELPDKLDAVNVQLVSLAQSLSADIVCILVKHKPFGAQTSALTQHGALVDAVGLTS</sequence>
<protein>
    <submittedName>
        <fullName evidence="1">UDP-N-acetyl-D-mannosamine dehydrogenase</fullName>
    </submittedName>
</protein>
<evidence type="ECO:0000313" key="1">
    <source>
        <dbReference type="EMBL" id="MDP5138130.1"/>
    </source>
</evidence>
<gene>
    <name evidence="1" type="ORF">ORJ04_19460</name>
</gene>
<dbReference type="EMBL" id="JAPJDZ010000101">
    <property type="protein sequence ID" value="MDP5138130.1"/>
    <property type="molecule type" value="Genomic_DNA"/>
</dbReference>
<proteinExistence type="predicted"/>
<name>A0ABT9I419_9GAMM</name>
<evidence type="ECO:0000313" key="2">
    <source>
        <dbReference type="Proteomes" id="UP001231109"/>
    </source>
</evidence>
<organism evidence="1 2">
    <name type="scientific">Rheinheimera baltica</name>
    <dbReference type="NCBI Taxonomy" id="67576"/>
    <lineage>
        <taxon>Bacteria</taxon>
        <taxon>Pseudomonadati</taxon>
        <taxon>Pseudomonadota</taxon>
        <taxon>Gammaproteobacteria</taxon>
        <taxon>Chromatiales</taxon>
        <taxon>Chromatiaceae</taxon>
        <taxon>Rheinheimera</taxon>
    </lineage>
</organism>
<accession>A0ABT9I419</accession>
<feature type="non-terminal residue" evidence="1">
    <location>
        <position position="1"/>
    </location>
</feature>
<reference evidence="1 2" key="1">
    <citation type="submission" date="2022-11" db="EMBL/GenBank/DDBJ databases">
        <title>Viruses from the air-sea interface of a natural surface slick.</title>
        <authorList>
            <person name="Rahlff J."/>
            <person name="Holmfeldt K."/>
        </authorList>
    </citation>
    <scope>NUCLEOTIDE SEQUENCE [LARGE SCALE GENOMIC DNA]</scope>
    <source>
        <strain evidence="1 2">SMS4</strain>
    </source>
</reference>
<dbReference type="InterPro" id="IPR036220">
    <property type="entry name" value="UDP-Glc/GDP-Man_DH_C_sf"/>
</dbReference>
<dbReference type="SUPFAM" id="SSF52413">
    <property type="entry name" value="UDP-glucose/GDP-mannose dehydrogenase C-terminal domain"/>
    <property type="match status" value="1"/>
</dbReference>